<dbReference type="EMBL" id="JARXIC010000001">
    <property type="protein sequence ID" value="MDQ8192927.1"/>
    <property type="molecule type" value="Genomic_DNA"/>
</dbReference>
<evidence type="ECO:0008006" key="3">
    <source>
        <dbReference type="Google" id="ProtNLM"/>
    </source>
</evidence>
<dbReference type="RefSeq" id="WP_308983437.1">
    <property type="nucleotide sequence ID" value="NZ_JARXIC010000001.1"/>
</dbReference>
<dbReference type="Proteomes" id="UP001243717">
    <property type="component" value="Unassembled WGS sequence"/>
</dbReference>
<name>A0ABU1ADY4_9BACT</name>
<reference evidence="1 2" key="1">
    <citation type="submission" date="2023-04" db="EMBL/GenBank/DDBJ databases">
        <title>A novel bacteria isolated from coastal sediment.</title>
        <authorList>
            <person name="Liu X.-J."/>
            <person name="Du Z.-J."/>
        </authorList>
    </citation>
    <scope>NUCLEOTIDE SEQUENCE [LARGE SCALE GENOMIC DNA]</scope>
    <source>
        <strain evidence="1 2">SDUM461004</strain>
    </source>
</reference>
<evidence type="ECO:0000313" key="2">
    <source>
        <dbReference type="Proteomes" id="UP001243717"/>
    </source>
</evidence>
<comment type="caution">
    <text evidence="1">The sequence shown here is derived from an EMBL/GenBank/DDBJ whole genome shotgun (WGS) entry which is preliminary data.</text>
</comment>
<sequence>MLKTSQRLHEQDPVLSLARLHPYLLEDDNNFPFVLVIPGGGYEGISCQESAPVAGWLNSMGISAAVLEYSVSSKEGVDIYPRPQ</sequence>
<dbReference type="InterPro" id="IPR029058">
    <property type="entry name" value="AB_hydrolase_fold"/>
</dbReference>
<dbReference type="Gene3D" id="3.40.50.1820">
    <property type="entry name" value="alpha/beta hydrolase"/>
    <property type="match status" value="1"/>
</dbReference>
<protein>
    <recommendedName>
        <fullName evidence="3">Esterase</fullName>
    </recommendedName>
</protein>
<keyword evidence="2" id="KW-1185">Reference proteome</keyword>
<gene>
    <name evidence="1" type="ORF">QEH59_00720</name>
</gene>
<evidence type="ECO:0000313" key="1">
    <source>
        <dbReference type="EMBL" id="MDQ8192927.1"/>
    </source>
</evidence>
<dbReference type="SUPFAM" id="SSF53474">
    <property type="entry name" value="alpha/beta-Hydrolases"/>
    <property type="match status" value="1"/>
</dbReference>
<organism evidence="1 2">
    <name type="scientific">Thalassobacterium sedimentorum</name>
    <dbReference type="NCBI Taxonomy" id="3041258"/>
    <lineage>
        <taxon>Bacteria</taxon>
        <taxon>Pseudomonadati</taxon>
        <taxon>Verrucomicrobiota</taxon>
        <taxon>Opitutia</taxon>
        <taxon>Puniceicoccales</taxon>
        <taxon>Coraliomargaritaceae</taxon>
        <taxon>Thalassobacterium</taxon>
    </lineage>
</organism>
<proteinExistence type="predicted"/>
<accession>A0ABU1ADY4</accession>